<dbReference type="SUPFAM" id="SSF48264">
    <property type="entry name" value="Cytochrome P450"/>
    <property type="match status" value="1"/>
</dbReference>
<dbReference type="InterPro" id="IPR017972">
    <property type="entry name" value="Cyt_P450_CS"/>
</dbReference>
<dbReference type="GO" id="GO:0044550">
    <property type="term" value="P:secondary metabolite biosynthetic process"/>
    <property type="evidence" value="ECO:0007669"/>
    <property type="project" value="UniProtKB-ARBA"/>
</dbReference>
<reference evidence="11" key="2">
    <citation type="journal article" date="2019" name="Curr. Biol.">
        <title>Chromatin organization in early land plants reveals an ancestral association between H3K27me3, transposons, and constitutive heterochromatin.</title>
        <authorList>
            <person name="Montgomery S.A."/>
            <person name="Tanizawa Y."/>
            <person name="Galik B."/>
            <person name="Wang N."/>
            <person name="Ito T."/>
            <person name="Mochizuki T."/>
            <person name="Akimcheva S."/>
            <person name="Bowman J."/>
            <person name="Cognat V."/>
            <person name="Drouard L."/>
            <person name="Ekker H."/>
            <person name="Houng S."/>
            <person name="Kohchi T."/>
            <person name="Lin S."/>
            <person name="Liu L.D."/>
            <person name="Nakamura Y."/>
            <person name="Valeeva L.R."/>
            <person name="Shakirov E.V."/>
            <person name="Shippen D.E."/>
            <person name="Wei W."/>
            <person name="Yagura M."/>
            <person name="Yamaoka S."/>
            <person name="Yamato K.T."/>
            <person name="Liu C."/>
            <person name="Berger F."/>
        </authorList>
    </citation>
    <scope>NUCLEOTIDE SEQUENCE [LARGE SCALE GENOMIC DNA]</scope>
    <source>
        <strain evidence="11">Tak-1</strain>
    </source>
</reference>
<reference evidence="12 13" key="1">
    <citation type="submission" date="2016-03" db="EMBL/GenBank/DDBJ databases">
        <title>Mechanisms controlling the formation of the plant cell surface in tip-growing cells are functionally conserved among land plants.</title>
        <authorList>
            <person name="Honkanen S."/>
            <person name="Jones V.A."/>
            <person name="Morieri G."/>
            <person name="Champion C."/>
            <person name="Hetherington A.J."/>
            <person name="Kelly S."/>
            <person name="Saint-Marcoux D."/>
            <person name="Proust H."/>
            <person name="Prescott H."/>
            <person name="Dolan L."/>
        </authorList>
    </citation>
    <scope>NUCLEOTIDE SEQUENCE [LARGE SCALE GENOMIC DNA]</scope>
    <source>
        <strain evidence="13">cv. Tak-1 and cv. Tak-2</strain>
        <tissue evidence="12">Whole gametophyte</tissue>
    </source>
</reference>
<dbReference type="EMBL" id="AP019871">
    <property type="protein sequence ID" value="BBN13638.1"/>
    <property type="molecule type" value="Genomic_DNA"/>
</dbReference>
<keyword evidence="4 8" id="KW-0479">Metal-binding</keyword>
<keyword evidence="10" id="KW-0812">Transmembrane</keyword>
<comment type="similarity">
    <text evidence="2 9">Belongs to the cytochrome P450 family.</text>
</comment>
<dbReference type="GO" id="GO:0016705">
    <property type="term" value="F:oxidoreductase activity, acting on paired donors, with incorporation or reduction of molecular oxygen"/>
    <property type="evidence" value="ECO:0007669"/>
    <property type="project" value="InterPro"/>
</dbReference>
<dbReference type="PANTHER" id="PTHR47944">
    <property type="entry name" value="CYTOCHROME P450 98A9"/>
    <property type="match status" value="1"/>
</dbReference>
<dbReference type="Gene3D" id="1.10.630.10">
    <property type="entry name" value="Cytochrome P450"/>
    <property type="match status" value="1"/>
</dbReference>
<dbReference type="EMBL" id="LVLJ01002341">
    <property type="protein sequence ID" value="OAE25348.1"/>
    <property type="molecule type" value="Genomic_DNA"/>
</dbReference>
<dbReference type="InterPro" id="IPR002401">
    <property type="entry name" value="Cyt_P450_E_grp-I"/>
</dbReference>
<evidence type="ECO:0000256" key="6">
    <source>
        <dbReference type="ARBA" id="ARBA00023004"/>
    </source>
</evidence>
<evidence type="ECO:0000256" key="8">
    <source>
        <dbReference type="PIRSR" id="PIRSR602401-1"/>
    </source>
</evidence>
<protein>
    <recommendedName>
        <fullName evidence="15">Cytochrome P450</fullName>
    </recommendedName>
</protein>
<dbReference type="Pfam" id="PF00067">
    <property type="entry name" value="p450"/>
    <property type="match status" value="1"/>
</dbReference>
<evidence type="ECO:0000313" key="13">
    <source>
        <dbReference type="Proteomes" id="UP000077202"/>
    </source>
</evidence>
<sequence length="511" mass="57659">MEGLIAEFKSWAVHSVAALVFLYILLQVFKRVSHRSWRRPPGPPSLPLIGHFHHLMSGLPHHSLLKIAEKYGPIVWLDLGAVSVVVVSSSDLAKEILKTQDHIFASRPAMILGEMLFGKGQGLIFSPWNDNYRLTRKTLTTQLFSQQRMDTYQDLRRDLALKMMQTAFDEGHANRDISLSDLIHEQFMSLTTRMLYGMDGHAQNKHLLEIIRDLTETGWLVLEDYFPLLKPFDLSGEVKRLKKLGEKYSELMDSIIDQRLKEISNSKSNKEENLLDVLLAMSSFTRSQVKVILLDIIFGGSDTSSDTIVWAMTELLRHPNIMERLQNELDDVIGKERLVEEADLKKLEYLQAVVKETLRLHPVGVLGSPHLAMESTKVAGYDIPAGTRVTVNIYAIGRDPNVWENPLNFDPSRFLNSPIDVKGQHYEVLPFSSGRRKCVGMNLALVSVAYNVALLVHACSISLPEGLTALDLDLEEKFGITVSKRNPLPLLIKRRLSSDVYRKAGLSVSAQ</sequence>
<accession>A0A176VX04</accession>
<feature type="transmembrane region" description="Helical" evidence="10">
    <location>
        <begin position="12"/>
        <end position="29"/>
    </location>
</feature>
<evidence type="ECO:0000313" key="11">
    <source>
        <dbReference type="EMBL" id="BBN13638.1"/>
    </source>
</evidence>
<dbReference type="FunFam" id="1.10.630.10:FF:000126">
    <property type="entry name" value="Predicted protein"/>
    <property type="match status" value="1"/>
</dbReference>
<dbReference type="Proteomes" id="UP000077202">
    <property type="component" value="Unassembled WGS sequence"/>
</dbReference>
<evidence type="ECO:0000313" key="12">
    <source>
        <dbReference type="EMBL" id="OAE25348.1"/>
    </source>
</evidence>
<dbReference type="AlphaFoldDB" id="A0A176VX04"/>
<keyword evidence="10" id="KW-0472">Membrane</keyword>
<keyword evidence="13" id="KW-1185">Reference proteome</keyword>
<dbReference type="InterPro" id="IPR036396">
    <property type="entry name" value="Cyt_P450_sf"/>
</dbReference>
<dbReference type="GO" id="GO:0005506">
    <property type="term" value="F:iron ion binding"/>
    <property type="evidence" value="ECO:0007669"/>
    <property type="project" value="InterPro"/>
</dbReference>
<evidence type="ECO:0000313" key="14">
    <source>
        <dbReference type="Proteomes" id="UP001162541"/>
    </source>
</evidence>
<dbReference type="PRINTS" id="PR00385">
    <property type="entry name" value="P450"/>
</dbReference>
<dbReference type="CDD" id="cd20618">
    <property type="entry name" value="CYP71_clan"/>
    <property type="match status" value="1"/>
</dbReference>
<comment type="cofactor">
    <cofactor evidence="1 8">
        <name>heme</name>
        <dbReference type="ChEBI" id="CHEBI:30413"/>
    </cofactor>
</comment>
<feature type="binding site" description="axial binding residue" evidence="8">
    <location>
        <position position="438"/>
    </location>
    <ligand>
        <name>heme</name>
        <dbReference type="ChEBI" id="CHEBI:30413"/>
    </ligand>
    <ligandPart>
        <name>Fe</name>
        <dbReference type="ChEBI" id="CHEBI:18248"/>
    </ligandPart>
</feature>
<keyword evidence="7 9" id="KW-0503">Monooxygenase</keyword>
<evidence type="ECO:0000256" key="5">
    <source>
        <dbReference type="ARBA" id="ARBA00023002"/>
    </source>
</evidence>
<dbReference type="GO" id="GO:0020037">
    <property type="term" value="F:heme binding"/>
    <property type="evidence" value="ECO:0007669"/>
    <property type="project" value="InterPro"/>
</dbReference>
<evidence type="ECO:0000256" key="4">
    <source>
        <dbReference type="ARBA" id="ARBA00022723"/>
    </source>
</evidence>
<organism evidence="12 13">
    <name type="scientific">Marchantia polymorpha subsp. ruderalis</name>
    <dbReference type="NCBI Taxonomy" id="1480154"/>
    <lineage>
        <taxon>Eukaryota</taxon>
        <taxon>Viridiplantae</taxon>
        <taxon>Streptophyta</taxon>
        <taxon>Embryophyta</taxon>
        <taxon>Marchantiophyta</taxon>
        <taxon>Marchantiopsida</taxon>
        <taxon>Marchantiidae</taxon>
        <taxon>Marchantiales</taxon>
        <taxon>Marchantiaceae</taxon>
        <taxon>Marchantia</taxon>
    </lineage>
</organism>
<keyword evidence="10" id="KW-1133">Transmembrane helix</keyword>
<evidence type="ECO:0000256" key="2">
    <source>
        <dbReference type="ARBA" id="ARBA00010617"/>
    </source>
</evidence>
<gene>
    <name evidence="12" type="ORF">AXG93_4620s1630</name>
    <name evidence="11" type="ORF">Mp_6g05170</name>
</gene>
<evidence type="ECO:0000256" key="3">
    <source>
        <dbReference type="ARBA" id="ARBA00022617"/>
    </source>
</evidence>
<dbReference type="PANTHER" id="PTHR47944:SF4">
    <property type="entry name" value="OS09G0441700 PROTEIN"/>
    <property type="match status" value="1"/>
</dbReference>
<dbReference type="PROSITE" id="PS00086">
    <property type="entry name" value="CYTOCHROME_P450"/>
    <property type="match status" value="1"/>
</dbReference>
<name>A0A176VX04_MARPO</name>
<dbReference type="Proteomes" id="UP001162541">
    <property type="component" value="Chromosome 6"/>
</dbReference>
<evidence type="ECO:0000256" key="9">
    <source>
        <dbReference type="RuleBase" id="RU000461"/>
    </source>
</evidence>
<keyword evidence="5 9" id="KW-0560">Oxidoreductase</keyword>
<keyword evidence="3 8" id="KW-0349">Heme</keyword>
<proteinExistence type="inferred from homology"/>
<dbReference type="InterPro" id="IPR001128">
    <property type="entry name" value="Cyt_P450"/>
</dbReference>
<dbReference type="GO" id="GO:0004497">
    <property type="term" value="F:monooxygenase activity"/>
    <property type="evidence" value="ECO:0007669"/>
    <property type="project" value="UniProtKB-KW"/>
</dbReference>
<evidence type="ECO:0000256" key="1">
    <source>
        <dbReference type="ARBA" id="ARBA00001971"/>
    </source>
</evidence>
<reference evidence="14" key="3">
    <citation type="journal article" date="2020" name="Curr. Biol.">
        <title>Chromatin organization in early land plants reveals an ancestral association between H3K27me3, transposons, and constitutive heterochromatin.</title>
        <authorList>
            <person name="Montgomery S.A."/>
            <person name="Tanizawa Y."/>
            <person name="Galik B."/>
            <person name="Wang N."/>
            <person name="Ito T."/>
            <person name="Mochizuki T."/>
            <person name="Akimcheva S."/>
            <person name="Bowman J.L."/>
            <person name="Cognat V."/>
            <person name="Marechal-Drouard L."/>
            <person name="Ekker H."/>
            <person name="Hong S.F."/>
            <person name="Kohchi T."/>
            <person name="Lin S.S."/>
            <person name="Liu L.D."/>
            <person name="Nakamura Y."/>
            <person name="Valeeva L.R."/>
            <person name="Shakirov E.V."/>
            <person name="Shippen D.E."/>
            <person name="Wei W.L."/>
            <person name="Yagura M."/>
            <person name="Yamaoka S."/>
            <person name="Yamato K.T."/>
            <person name="Liu C."/>
            <person name="Berger F."/>
        </authorList>
    </citation>
    <scope>NUCLEOTIDE SEQUENCE [LARGE SCALE GENOMIC DNA]</scope>
    <source>
        <strain evidence="14">Tak-1</strain>
    </source>
</reference>
<keyword evidence="6 8" id="KW-0408">Iron</keyword>
<evidence type="ECO:0000256" key="7">
    <source>
        <dbReference type="ARBA" id="ARBA00023033"/>
    </source>
</evidence>
<evidence type="ECO:0008006" key="15">
    <source>
        <dbReference type="Google" id="ProtNLM"/>
    </source>
</evidence>
<dbReference type="PRINTS" id="PR00463">
    <property type="entry name" value="EP450I"/>
</dbReference>
<evidence type="ECO:0000256" key="10">
    <source>
        <dbReference type="SAM" id="Phobius"/>
    </source>
</evidence>